<evidence type="ECO:0000256" key="2">
    <source>
        <dbReference type="ARBA" id="ARBA00022833"/>
    </source>
</evidence>
<evidence type="ECO:0000256" key="3">
    <source>
        <dbReference type="PROSITE-ProRule" id="PRU00175"/>
    </source>
</evidence>
<dbReference type="PANTHER" id="PTHR47355">
    <property type="entry name" value="E3 UBIQUITIN-PROTEIN LIGASE SPL2"/>
    <property type="match status" value="1"/>
</dbReference>
<dbReference type="SUPFAM" id="SSF57850">
    <property type="entry name" value="RING/U-box"/>
    <property type="match status" value="1"/>
</dbReference>
<dbReference type="GO" id="GO:0004842">
    <property type="term" value="F:ubiquitin-protein transferase activity"/>
    <property type="evidence" value="ECO:0007669"/>
    <property type="project" value="InterPro"/>
</dbReference>
<dbReference type="AlphaFoldDB" id="A0AAV0YA30"/>
<dbReference type="Proteomes" id="UP001160148">
    <property type="component" value="Unassembled WGS sequence"/>
</dbReference>
<dbReference type="PROSITE" id="PS50089">
    <property type="entry name" value="ZF_RING_2"/>
    <property type="match status" value="1"/>
</dbReference>
<evidence type="ECO:0000313" key="5">
    <source>
        <dbReference type="EMBL" id="CAI6377794.1"/>
    </source>
</evidence>
<dbReference type="PANTHER" id="PTHR47355:SF1">
    <property type="entry name" value="E3 UBIQUITIN-PROTEIN LIGASE SPL2"/>
    <property type="match status" value="1"/>
</dbReference>
<reference evidence="5 6" key="1">
    <citation type="submission" date="2023-01" db="EMBL/GenBank/DDBJ databases">
        <authorList>
            <person name="Whitehead M."/>
        </authorList>
    </citation>
    <scope>NUCLEOTIDE SEQUENCE [LARGE SCALE GENOMIC DNA]</scope>
</reference>
<keyword evidence="1 3" id="KW-0479">Metal-binding</keyword>
<keyword evidence="2" id="KW-0862">Zinc</keyword>
<dbReference type="EMBL" id="CARXXK010001860">
    <property type="protein sequence ID" value="CAI6377794.1"/>
    <property type="molecule type" value="Genomic_DNA"/>
</dbReference>
<evidence type="ECO:0000259" key="4">
    <source>
        <dbReference type="PROSITE" id="PS50089"/>
    </source>
</evidence>
<dbReference type="InterPro" id="IPR013083">
    <property type="entry name" value="Znf_RING/FYVE/PHD"/>
</dbReference>
<comment type="caution">
    <text evidence="5">The sequence shown here is derived from an EMBL/GenBank/DDBJ whole genome shotgun (WGS) entry which is preliminary data.</text>
</comment>
<dbReference type="Gene3D" id="3.30.40.10">
    <property type="entry name" value="Zinc/RING finger domain, C3HC4 (zinc finger)"/>
    <property type="match status" value="1"/>
</dbReference>
<evidence type="ECO:0000256" key="1">
    <source>
        <dbReference type="ARBA" id="ARBA00022771"/>
    </source>
</evidence>
<feature type="domain" description="RING-type" evidence="4">
    <location>
        <begin position="92"/>
        <end position="129"/>
    </location>
</feature>
<dbReference type="InterPro" id="IPR044247">
    <property type="entry name" value="SPL2-like"/>
</dbReference>
<dbReference type="Pfam" id="PF13920">
    <property type="entry name" value="zf-C3HC4_3"/>
    <property type="match status" value="1"/>
</dbReference>
<gene>
    <name evidence="5" type="ORF">MEUPH1_LOCUS30999</name>
</gene>
<dbReference type="InterPro" id="IPR001841">
    <property type="entry name" value="Znf_RING"/>
</dbReference>
<keyword evidence="1 3" id="KW-0863">Zinc-finger</keyword>
<proteinExistence type="predicted"/>
<sequence length="139" mass="16057">MPIVEYAEAILEDNEEAILEDNAEVILEDNAGEVINIEEYNEADFIIPEDEELAIWEENYDNEEEHEHEAPYAPIPENIMANLPQVNEDEICVVCRDGPRTHALIPCGHRVLCINCLWQLERQSCPLCNSNFTSFLRIW</sequence>
<protein>
    <recommendedName>
        <fullName evidence="4">RING-type domain-containing protein</fullName>
    </recommendedName>
</protein>
<name>A0AAV0YA30_9HEMI</name>
<dbReference type="GO" id="GO:0008270">
    <property type="term" value="F:zinc ion binding"/>
    <property type="evidence" value="ECO:0007669"/>
    <property type="project" value="UniProtKB-KW"/>
</dbReference>
<evidence type="ECO:0000313" key="6">
    <source>
        <dbReference type="Proteomes" id="UP001160148"/>
    </source>
</evidence>
<accession>A0AAV0YA30</accession>
<organism evidence="5 6">
    <name type="scientific">Macrosiphum euphorbiae</name>
    <name type="common">potato aphid</name>
    <dbReference type="NCBI Taxonomy" id="13131"/>
    <lineage>
        <taxon>Eukaryota</taxon>
        <taxon>Metazoa</taxon>
        <taxon>Ecdysozoa</taxon>
        <taxon>Arthropoda</taxon>
        <taxon>Hexapoda</taxon>
        <taxon>Insecta</taxon>
        <taxon>Pterygota</taxon>
        <taxon>Neoptera</taxon>
        <taxon>Paraneoptera</taxon>
        <taxon>Hemiptera</taxon>
        <taxon>Sternorrhyncha</taxon>
        <taxon>Aphidomorpha</taxon>
        <taxon>Aphidoidea</taxon>
        <taxon>Aphididae</taxon>
        <taxon>Macrosiphini</taxon>
        <taxon>Macrosiphum</taxon>
    </lineage>
</organism>
<keyword evidence="6" id="KW-1185">Reference proteome</keyword>